<evidence type="ECO:0000313" key="3">
    <source>
        <dbReference type="EMBL" id="GGU89964.1"/>
    </source>
</evidence>
<proteinExistence type="predicted"/>
<evidence type="ECO:0000256" key="1">
    <source>
        <dbReference type="SAM" id="MobiDB-lite"/>
    </source>
</evidence>
<accession>A0ABQ2VJS8</accession>
<keyword evidence="2" id="KW-0732">Signal</keyword>
<feature type="compositionally biased region" description="Basic and acidic residues" evidence="1">
    <location>
        <begin position="112"/>
        <end position="123"/>
    </location>
</feature>
<feature type="chain" id="PRO_5047163977" evidence="2">
    <location>
        <begin position="28"/>
        <end position="150"/>
    </location>
</feature>
<feature type="region of interest" description="Disordered" evidence="1">
    <location>
        <begin position="111"/>
        <end position="130"/>
    </location>
</feature>
<dbReference type="RefSeq" id="WP_229852842.1">
    <property type="nucleotide sequence ID" value="NZ_BMRP01000035.1"/>
</dbReference>
<organism evidence="3 4">
    <name type="scientific">Streptomyces albospinus</name>
    <dbReference type="NCBI Taxonomy" id="285515"/>
    <lineage>
        <taxon>Bacteria</taxon>
        <taxon>Bacillati</taxon>
        <taxon>Actinomycetota</taxon>
        <taxon>Actinomycetes</taxon>
        <taxon>Kitasatosporales</taxon>
        <taxon>Streptomycetaceae</taxon>
        <taxon>Streptomyces</taxon>
    </lineage>
</organism>
<dbReference type="Proteomes" id="UP000654471">
    <property type="component" value="Unassembled WGS sequence"/>
</dbReference>
<dbReference type="EMBL" id="BMRP01000035">
    <property type="protein sequence ID" value="GGU89964.1"/>
    <property type="molecule type" value="Genomic_DNA"/>
</dbReference>
<name>A0ABQ2VJS8_9ACTN</name>
<comment type="caution">
    <text evidence="3">The sequence shown here is derived from an EMBL/GenBank/DDBJ whole genome shotgun (WGS) entry which is preliminary data.</text>
</comment>
<sequence length="150" mass="15412">MKLAIRTGLVAAVTAAAFAVVAPPAGATTAKGDQAANEHFRATAAAVTPAAVGNHAMGARLAANPNTIKAAAYNQARSILAKAGSDTAAKSHPVHGTGDVPVRYGTSLLAGSRDEFRSKDRNVPKKKSGMSIPHYTAIHDAARTMGIDRW</sequence>
<feature type="signal peptide" evidence="2">
    <location>
        <begin position="1"/>
        <end position="27"/>
    </location>
</feature>
<keyword evidence="4" id="KW-1185">Reference proteome</keyword>
<reference evidence="4" key="1">
    <citation type="journal article" date="2019" name="Int. J. Syst. Evol. Microbiol.">
        <title>The Global Catalogue of Microorganisms (GCM) 10K type strain sequencing project: providing services to taxonomists for standard genome sequencing and annotation.</title>
        <authorList>
            <consortium name="The Broad Institute Genomics Platform"/>
            <consortium name="The Broad Institute Genome Sequencing Center for Infectious Disease"/>
            <person name="Wu L."/>
            <person name="Ma J."/>
        </authorList>
    </citation>
    <scope>NUCLEOTIDE SEQUENCE [LARGE SCALE GENOMIC DNA]</scope>
    <source>
        <strain evidence="4">JCM 3399</strain>
    </source>
</reference>
<protein>
    <submittedName>
        <fullName evidence="3">Uncharacterized protein</fullName>
    </submittedName>
</protein>
<evidence type="ECO:0000256" key="2">
    <source>
        <dbReference type="SAM" id="SignalP"/>
    </source>
</evidence>
<gene>
    <name evidence="3" type="ORF">GCM10010211_65650</name>
</gene>
<evidence type="ECO:0000313" key="4">
    <source>
        <dbReference type="Proteomes" id="UP000654471"/>
    </source>
</evidence>